<proteinExistence type="predicted"/>
<protein>
    <recommendedName>
        <fullName evidence="2">DUF3980 domain-containing protein</fullName>
    </recommendedName>
</protein>
<dbReference type="Proteomes" id="UP000035350">
    <property type="component" value="Unassembled WGS sequence"/>
</dbReference>
<reference evidence="4" key="2">
    <citation type="submission" date="2015-04" db="EMBL/GenBank/DDBJ databases">
        <title>Draft Genome Sequences of Eight Spore-Forming Food Isolates of Bacillus cereus Genome sequencing.</title>
        <authorList>
            <person name="Krawcyk A.O."/>
            <person name="de Jong A."/>
            <person name="Eijlander R.T."/>
            <person name="Berendsen E.M."/>
            <person name="Holsappel S."/>
            <person name="Wells-Bennik M."/>
            <person name="Kuipers O.P."/>
        </authorList>
    </citation>
    <scope>NUCLEOTIDE SEQUENCE [LARGE SCALE GENOMIC DNA]</scope>
    <source>
        <strain evidence="4">B4147</strain>
    </source>
</reference>
<organism evidence="3 4">
    <name type="scientific">Bacillus wiedmannii</name>
    <dbReference type="NCBI Taxonomy" id="1890302"/>
    <lineage>
        <taxon>Bacteria</taxon>
        <taxon>Bacillati</taxon>
        <taxon>Bacillota</taxon>
        <taxon>Bacilli</taxon>
        <taxon>Bacillales</taxon>
        <taxon>Bacillaceae</taxon>
        <taxon>Bacillus</taxon>
        <taxon>Bacillus cereus group</taxon>
    </lineage>
</organism>
<comment type="caution">
    <text evidence="3">The sequence shown here is derived from an EMBL/GenBank/DDBJ whole genome shotgun (WGS) entry which is preliminary data.</text>
</comment>
<evidence type="ECO:0000313" key="4">
    <source>
        <dbReference type="Proteomes" id="UP000035350"/>
    </source>
</evidence>
<keyword evidence="1" id="KW-1133">Transmembrane helix</keyword>
<feature type="transmembrane region" description="Helical" evidence="1">
    <location>
        <begin position="58"/>
        <end position="77"/>
    </location>
</feature>
<dbReference type="AlphaFoldDB" id="A0A0G8C280"/>
<gene>
    <name evidence="3" type="ORF">B4147_2715</name>
</gene>
<evidence type="ECO:0000259" key="2">
    <source>
        <dbReference type="Pfam" id="PF13140"/>
    </source>
</evidence>
<dbReference type="PATRIC" id="fig|1396.433.peg.5449"/>
<keyword evidence="1" id="KW-0812">Transmembrane</keyword>
<accession>A0A0G8C280</accession>
<evidence type="ECO:0000313" key="3">
    <source>
        <dbReference type="EMBL" id="KKZ93479.1"/>
    </source>
</evidence>
<dbReference type="Pfam" id="PF13140">
    <property type="entry name" value="DUF3980"/>
    <property type="match status" value="1"/>
</dbReference>
<evidence type="ECO:0000256" key="1">
    <source>
        <dbReference type="SAM" id="Phobius"/>
    </source>
</evidence>
<dbReference type="RefSeq" id="WP_046959823.1">
    <property type="nucleotide sequence ID" value="NZ_LCYN01000031.1"/>
</dbReference>
<dbReference type="EMBL" id="LCYN01000031">
    <property type="protein sequence ID" value="KKZ93479.1"/>
    <property type="molecule type" value="Genomic_DNA"/>
</dbReference>
<keyword evidence="1" id="KW-0472">Membrane</keyword>
<feature type="domain" description="DUF3980" evidence="2">
    <location>
        <begin position="47"/>
        <end position="131"/>
    </location>
</feature>
<feature type="transmembrane region" description="Helical" evidence="1">
    <location>
        <begin position="97"/>
        <end position="122"/>
    </location>
</feature>
<name>A0A0G8C280_9BACI</name>
<dbReference type="InterPro" id="IPR025044">
    <property type="entry name" value="DUF3980"/>
</dbReference>
<sequence>MINRKCSRCKEITGTMHGGKKIKEEFLCEDCLQKGIASGEIELSQVEEKQTSYLSIKILKIMSVIYLIGSILMAFSAGSLIHDPGFGEVSISGSGAVGVIIIGSIFQSVLVFCGIWVFILLVETVIKMYEKMK</sequence>
<reference evidence="3 4" key="1">
    <citation type="journal article" date="2015" name="Genome Announc.">
        <title>Next-Generation Whole-Genome Sequencing of Eight Strains of Bacillus cereus, Isolated from Food.</title>
        <authorList>
            <person name="Krawczyk A.O."/>
            <person name="de Jong A."/>
            <person name="Eijlander R.T."/>
            <person name="Berendsen E.M."/>
            <person name="Holsappel S."/>
            <person name="Wells-Bennik M.H."/>
            <person name="Kuipers O.P."/>
        </authorList>
    </citation>
    <scope>NUCLEOTIDE SEQUENCE [LARGE SCALE GENOMIC DNA]</scope>
    <source>
        <strain evidence="3 4">B4147</strain>
    </source>
</reference>